<dbReference type="RefSeq" id="XP_045957796.1">
    <property type="nucleotide sequence ID" value="XM_046096196.1"/>
</dbReference>
<evidence type="ECO:0000256" key="1">
    <source>
        <dbReference type="SAM" id="MobiDB-lite"/>
    </source>
</evidence>
<organism evidence="2 3">
    <name type="scientific">Truncatella angustata</name>
    <dbReference type="NCBI Taxonomy" id="152316"/>
    <lineage>
        <taxon>Eukaryota</taxon>
        <taxon>Fungi</taxon>
        <taxon>Dikarya</taxon>
        <taxon>Ascomycota</taxon>
        <taxon>Pezizomycotina</taxon>
        <taxon>Sordariomycetes</taxon>
        <taxon>Xylariomycetidae</taxon>
        <taxon>Amphisphaeriales</taxon>
        <taxon>Sporocadaceae</taxon>
        <taxon>Truncatella</taxon>
    </lineage>
</organism>
<name>A0A9P8UK15_9PEZI</name>
<feature type="region of interest" description="Disordered" evidence="1">
    <location>
        <begin position="70"/>
        <end position="169"/>
    </location>
</feature>
<dbReference type="OrthoDB" id="4847963at2759"/>
<gene>
    <name evidence="2" type="ORF">BKA67DRAFT_322978</name>
</gene>
<dbReference type="EMBL" id="JAGPXC010000005">
    <property type="protein sequence ID" value="KAH6653519.1"/>
    <property type="molecule type" value="Genomic_DNA"/>
</dbReference>
<feature type="region of interest" description="Disordered" evidence="1">
    <location>
        <begin position="184"/>
        <end position="217"/>
    </location>
</feature>
<feature type="compositionally biased region" description="Polar residues" evidence="1">
    <location>
        <begin position="142"/>
        <end position="151"/>
    </location>
</feature>
<dbReference type="Proteomes" id="UP000758603">
    <property type="component" value="Unassembled WGS sequence"/>
</dbReference>
<feature type="compositionally biased region" description="Basic and acidic residues" evidence="1">
    <location>
        <begin position="94"/>
        <end position="105"/>
    </location>
</feature>
<evidence type="ECO:0000313" key="3">
    <source>
        <dbReference type="Proteomes" id="UP000758603"/>
    </source>
</evidence>
<reference evidence="2" key="1">
    <citation type="journal article" date="2021" name="Nat. Commun.">
        <title>Genetic determinants of endophytism in the Arabidopsis root mycobiome.</title>
        <authorList>
            <person name="Mesny F."/>
            <person name="Miyauchi S."/>
            <person name="Thiergart T."/>
            <person name="Pickel B."/>
            <person name="Atanasova L."/>
            <person name="Karlsson M."/>
            <person name="Huettel B."/>
            <person name="Barry K.W."/>
            <person name="Haridas S."/>
            <person name="Chen C."/>
            <person name="Bauer D."/>
            <person name="Andreopoulos W."/>
            <person name="Pangilinan J."/>
            <person name="LaButti K."/>
            <person name="Riley R."/>
            <person name="Lipzen A."/>
            <person name="Clum A."/>
            <person name="Drula E."/>
            <person name="Henrissat B."/>
            <person name="Kohler A."/>
            <person name="Grigoriev I.V."/>
            <person name="Martin F.M."/>
            <person name="Hacquard S."/>
        </authorList>
    </citation>
    <scope>NUCLEOTIDE SEQUENCE</scope>
    <source>
        <strain evidence="2">MPI-SDFR-AT-0073</strain>
    </source>
</reference>
<dbReference type="GeneID" id="70125089"/>
<sequence length="273" mass="30041">MHTRPQKIKMSRSGPSLKRKAKALGEKANVLSVLMYHNAIDNRMEMEVHVPKDLKKLPDFNKLVQRAIRGKDRKAQAHARALATPQPTSPIRSRTADHETSEERAQAVPLSIYDIIPDDDGDTVIVHDPSSAAGRQAHPGPSSGSDATGSPDSRHQRYSHRTESSATIRDGTDDNLLCYQVGQNSASTRKGEIRQHSIGRAGQPQYPSGRVTKQPVRGRARPQALETHTLAEGLSVHRAQAERQSRVSRVLRLLGELAGKSHGNVLEKHLKDS</sequence>
<feature type="compositionally biased region" description="Basic and acidic residues" evidence="1">
    <location>
        <begin position="152"/>
        <end position="163"/>
    </location>
</feature>
<protein>
    <submittedName>
        <fullName evidence="2">Uncharacterized protein</fullName>
    </submittedName>
</protein>
<dbReference type="AlphaFoldDB" id="A0A9P8UK15"/>
<comment type="caution">
    <text evidence="2">The sequence shown here is derived from an EMBL/GenBank/DDBJ whole genome shotgun (WGS) entry which is preliminary data.</text>
</comment>
<proteinExistence type="predicted"/>
<evidence type="ECO:0000313" key="2">
    <source>
        <dbReference type="EMBL" id="KAH6653519.1"/>
    </source>
</evidence>
<accession>A0A9P8UK15</accession>
<keyword evidence="3" id="KW-1185">Reference proteome</keyword>